<evidence type="ECO:0000256" key="3">
    <source>
        <dbReference type="ARBA" id="ARBA00013165"/>
    </source>
</evidence>
<dbReference type="GO" id="GO:0006428">
    <property type="term" value="P:isoleucyl-tRNA aminoacylation"/>
    <property type="evidence" value="ECO:0007669"/>
    <property type="project" value="InterPro"/>
</dbReference>
<name>A0A7S0IFS2_MICPS</name>
<dbReference type="InterPro" id="IPR009008">
    <property type="entry name" value="Val/Leu/Ile-tRNA-synth_edit"/>
</dbReference>
<dbReference type="CDD" id="cd00818">
    <property type="entry name" value="IleRS_core"/>
    <property type="match status" value="1"/>
</dbReference>
<dbReference type="GO" id="GO:0032543">
    <property type="term" value="P:mitochondrial translation"/>
    <property type="evidence" value="ECO:0007669"/>
    <property type="project" value="TreeGrafter"/>
</dbReference>
<dbReference type="InterPro" id="IPR001412">
    <property type="entry name" value="aa-tRNA-synth_I_CS"/>
</dbReference>
<dbReference type="SUPFAM" id="SSF50677">
    <property type="entry name" value="ValRS/IleRS/LeuRS editing domain"/>
    <property type="match status" value="1"/>
</dbReference>
<dbReference type="Pfam" id="PF00133">
    <property type="entry name" value="tRNA-synt_1"/>
    <property type="match status" value="1"/>
</dbReference>
<keyword evidence="5" id="KW-0479">Metal-binding</keyword>
<evidence type="ECO:0000259" key="15">
    <source>
        <dbReference type="Pfam" id="PF06827"/>
    </source>
</evidence>
<dbReference type="Gene3D" id="1.10.730.20">
    <property type="match status" value="1"/>
</dbReference>
<comment type="catalytic activity">
    <reaction evidence="12">
        <text>tRNA(Ile) + L-isoleucine + ATP = L-isoleucyl-tRNA(Ile) + AMP + diphosphate</text>
        <dbReference type="Rhea" id="RHEA:11060"/>
        <dbReference type="Rhea" id="RHEA-COMP:9666"/>
        <dbReference type="Rhea" id="RHEA-COMP:9695"/>
        <dbReference type="ChEBI" id="CHEBI:30616"/>
        <dbReference type="ChEBI" id="CHEBI:33019"/>
        <dbReference type="ChEBI" id="CHEBI:58045"/>
        <dbReference type="ChEBI" id="CHEBI:78442"/>
        <dbReference type="ChEBI" id="CHEBI:78528"/>
        <dbReference type="ChEBI" id="CHEBI:456215"/>
        <dbReference type="EC" id="6.1.1.5"/>
    </reaction>
</comment>
<evidence type="ECO:0000256" key="11">
    <source>
        <dbReference type="ARBA" id="ARBA00032665"/>
    </source>
</evidence>
<dbReference type="InterPro" id="IPR050081">
    <property type="entry name" value="Ile-tRNA_ligase"/>
</dbReference>
<dbReference type="GO" id="GO:0000049">
    <property type="term" value="F:tRNA binding"/>
    <property type="evidence" value="ECO:0007669"/>
    <property type="project" value="InterPro"/>
</dbReference>
<feature type="domain" description="Zinc finger FPG/IleRS-type" evidence="15">
    <location>
        <begin position="1040"/>
        <end position="1065"/>
    </location>
</feature>
<dbReference type="InterPro" id="IPR009080">
    <property type="entry name" value="tRNAsynth_Ia_anticodon-bd"/>
</dbReference>
<dbReference type="EMBL" id="HBEQ01009882">
    <property type="protein sequence ID" value="CAD8520518.1"/>
    <property type="molecule type" value="Transcribed_RNA"/>
</dbReference>
<dbReference type="Pfam" id="PF06827">
    <property type="entry name" value="zf-FPG_IleRS"/>
    <property type="match status" value="1"/>
</dbReference>
<dbReference type="GO" id="GO:0005739">
    <property type="term" value="C:mitochondrion"/>
    <property type="evidence" value="ECO:0007669"/>
    <property type="project" value="UniProtKB-SubCell"/>
</dbReference>
<organism evidence="17">
    <name type="scientific">Micromonas pusilla</name>
    <name type="common">Picoplanktonic green alga</name>
    <name type="synonym">Chromulina pusilla</name>
    <dbReference type="NCBI Taxonomy" id="38833"/>
    <lineage>
        <taxon>Eukaryota</taxon>
        <taxon>Viridiplantae</taxon>
        <taxon>Chlorophyta</taxon>
        <taxon>Mamiellophyceae</taxon>
        <taxon>Mamiellales</taxon>
        <taxon>Mamiellaceae</taxon>
        <taxon>Micromonas</taxon>
    </lineage>
</organism>
<keyword evidence="10 13" id="KW-0030">Aminoacyl-tRNA synthetase</keyword>
<protein>
    <recommendedName>
        <fullName evidence="3">isoleucine--tRNA ligase</fullName>
        <ecNumber evidence="3">6.1.1.5</ecNumber>
    </recommendedName>
    <alternativeName>
        <fullName evidence="11">Isoleucyl-tRNA synthetase</fullName>
    </alternativeName>
</protein>
<dbReference type="AlphaFoldDB" id="A0A7S0IFS2"/>
<evidence type="ECO:0000256" key="4">
    <source>
        <dbReference type="ARBA" id="ARBA00022598"/>
    </source>
</evidence>
<dbReference type="PROSITE" id="PS00178">
    <property type="entry name" value="AA_TRNA_LIGASE_I"/>
    <property type="match status" value="1"/>
</dbReference>
<keyword evidence="6 13" id="KW-0547">Nucleotide-binding</keyword>
<dbReference type="InterPro" id="IPR013155">
    <property type="entry name" value="M/V/L/I-tRNA-synth_anticd-bd"/>
</dbReference>
<dbReference type="GO" id="GO:0004822">
    <property type="term" value="F:isoleucine-tRNA ligase activity"/>
    <property type="evidence" value="ECO:0007669"/>
    <property type="project" value="UniProtKB-EC"/>
</dbReference>
<evidence type="ECO:0000256" key="9">
    <source>
        <dbReference type="ARBA" id="ARBA00022917"/>
    </source>
</evidence>
<reference evidence="17" key="1">
    <citation type="submission" date="2021-01" db="EMBL/GenBank/DDBJ databases">
        <authorList>
            <person name="Corre E."/>
            <person name="Pelletier E."/>
            <person name="Niang G."/>
            <person name="Scheremetjew M."/>
            <person name="Finn R."/>
            <person name="Kale V."/>
            <person name="Holt S."/>
            <person name="Cochrane G."/>
            <person name="Meng A."/>
            <person name="Brown T."/>
            <person name="Cohen L."/>
        </authorList>
    </citation>
    <scope>NUCLEOTIDE SEQUENCE</scope>
    <source>
        <strain evidence="17">CCMP1723</strain>
    </source>
</reference>
<keyword evidence="8 13" id="KW-0067">ATP-binding</keyword>
<dbReference type="Gene3D" id="3.90.740.10">
    <property type="entry name" value="Valyl/Leucyl/Isoleucyl-tRNA synthetase, editing domain"/>
    <property type="match status" value="1"/>
</dbReference>
<evidence type="ECO:0000256" key="2">
    <source>
        <dbReference type="ARBA" id="ARBA00005594"/>
    </source>
</evidence>
<comment type="subcellular location">
    <subcellularLocation>
        <location evidence="1">Mitochondrion</location>
    </subcellularLocation>
</comment>
<evidence type="ECO:0000256" key="12">
    <source>
        <dbReference type="ARBA" id="ARBA00048359"/>
    </source>
</evidence>
<comment type="similarity">
    <text evidence="2 13">Belongs to the class-I aminoacyl-tRNA synthetase family.</text>
</comment>
<evidence type="ECO:0000256" key="8">
    <source>
        <dbReference type="ARBA" id="ARBA00022840"/>
    </source>
</evidence>
<dbReference type="SUPFAM" id="SSF47323">
    <property type="entry name" value="Anticodon-binding domain of a subclass of class I aminoacyl-tRNA synthetases"/>
    <property type="match status" value="1"/>
</dbReference>
<evidence type="ECO:0000256" key="5">
    <source>
        <dbReference type="ARBA" id="ARBA00022723"/>
    </source>
</evidence>
<dbReference type="GO" id="GO:0009791">
    <property type="term" value="P:post-embryonic development"/>
    <property type="evidence" value="ECO:0007669"/>
    <property type="project" value="UniProtKB-ARBA"/>
</dbReference>
<dbReference type="Pfam" id="PF08264">
    <property type="entry name" value="Anticodon_1"/>
    <property type="match status" value="1"/>
</dbReference>
<proteinExistence type="inferred from homology"/>
<keyword evidence="9 13" id="KW-0648">Protein biosynthesis</keyword>
<evidence type="ECO:0000256" key="10">
    <source>
        <dbReference type="ARBA" id="ARBA00023146"/>
    </source>
</evidence>
<dbReference type="Gene3D" id="1.10.10.830">
    <property type="entry name" value="Ile-tRNA synthetase CP2 domain-like"/>
    <property type="match status" value="1"/>
</dbReference>
<evidence type="ECO:0000256" key="1">
    <source>
        <dbReference type="ARBA" id="ARBA00004173"/>
    </source>
</evidence>
<evidence type="ECO:0000259" key="14">
    <source>
        <dbReference type="Pfam" id="PF00133"/>
    </source>
</evidence>
<dbReference type="FunFam" id="3.90.740.10:FF:000013">
    <property type="entry name" value="Isoleucine--tRNA ligase, chloroplastic/mitochondrial"/>
    <property type="match status" value="1"/>
</dbReference>
<dbReference type="GO" id="GO:0002161">
    <property type="term" value="F:aminoacyl-tRNA deacylase activity"/>
    <property type="evidence" value="ECO:0007669"/>
    <property type="project" value="InterPro"/>
</dbReference>
<evidence type="ECO:0000256" key="6">
    <source>
        <dbReference type="ARBA" id="ARBA00022741"/>
    </source>
</evidence>
<evidence type="ECO:0000256" key="13">
    <source>
        <dbReference type="RuleBase" id="RU363035"/>
    </source>
</evidence>
<dbReference type="Gene3D" id="3.40.50.620">
    <property type="entry name" value="HUPs"/>
    <property type="match status" value="2"/>
</dbReference>
<dbReference type="InterPro" id="IPR002300">
    <property type="entry name" value="aa-tRNA-synth_Ia"/>
</dbReference>
<dbReference type="PRINTS" id="PR00984">
    <property type="entry name" value="TRNASYNTHILE"/>
</dbReference>
<dbReference type="InterPro" id="IPR033708">
    <property type="entry name" value="Anticodon_Ile_BEm"/>
</dbReference>
<evidence type="ECO:0000256" key="7">
    <source>
        <dbReference type="ARBA" id="ARBA00022833"/>
    </source>
</evidence>
<evidence type="ECO:0000259" key="16">
    <source>
        <dbReference type="Pfam" id="PF08264"/>
    </source>
</evidence>
<feature type="domain" description="Methionyl/Valyl/Leucyl/Isoleucyl-tRNA synthetase anticodon-binding" evidence="16">
    <location>
        <begin position="803"/>
        <end position="960"/>
    </location>
</feature>
<dbReference type="SUPFAM" id="SSF52374">
    <property type="entry name" value="Nucleotidylyl transferase"/>
    <property type="match status" value="1"/>
</dbReference>
<dbReference type="InterPro" id="IPR002301">
    <property type="entry name" value="Ile-tRNA-ligase"/>
</dbReference>
<accession>A0A7S0IFS2</accession>
<sequence>MMAAGRMLAPAMCSRASTAARPRVAVRLMGATAAAHPSHRTRSLAFRASQNVSATTIRRGNLAPAHLTHTSRSLCVVAAEGGGKGKGKGKKEDNVYGHTVLLPKTDFEMRANSVTKEPAIQQWWADNKIYEQIAERADAEMFTLHDGPPYANGDLHIGHALNKILKDFVNRYQMMKGKRVRYVPGWDCHGLPIELKVLQSIDADARKALTPIKLRKKARAFALKTVDKQRDAFRRYGVWGDWEDPYLTLLPEYEAAQMEVFGQMFLNGHVYRGKKPVHWSPSSMTALAEAELEYPEGHVSQSVYVAFPLVSGSIPAGFPAEHASVLEAGASLAVWTTTPWTMPANAAVAVNDKLDYSFVEVTGTAGDSEKESSRMVGKTLVVAQGLVAEVAKTWGLTLETVCTVPGSALVGFEYTHPMYGRASPVVAGGDYITTDSGTGLVHTAPGHGQEDYATGLKFGLPLLSPVDDKGLFTEEAGDGLVGKSVLKDGNEACIEKLRQSDALILQEPYNHKYPYDWRTKKPTIFRATEQWFASVEGFREEALAELDKIEFVPASGAKRMRPMVSGRNDWCISRQRSWGVPIPCFYDKETKEPLMDKATIEHVTEIVRTKGTDAWWELELVDLLPDQYKDKADSLVRGTDTMDVWFDSGSSWAGVVKSRGLKYPADMYLEGSDQHRGWFQSSLLTGVAAAGNAPYEKILTHGFVLDEKGYKMSKSLGNVIDPRLIIEGGKNQKTEPAFGADTLRLWVASTDYTSDVLIGMNILKQTSDAYRKLRGTLRFLMGNVGDFDPAADAVPYDQLPSFDRYALRRTADMLAEMDRAYETHQYSQVTAQLQSFTAFLSNVYLDASKDRLYAESPTGVSRRCAQTVVNEIVTRLLCVVAPIAPHMAEEAFTALPYKPGHESVFLRGWVDAAPEWTAGMDDVEAGFWATALAIRGEVNRAIETGRNEKILGASLEAKAVIYASDAALAASVASREEELKQAFIVSQIQFVSSVDDVTGACGGQCVSEITAAQAKLDGISIGDGADAIVKVGVCKADGAKCARCWGYFGDLGSDERHPELCPRCTTIVIEKDPELRVPAKKAEEVTA</sequence>
<evidence type="ECO:0000313" key="17">
    <source>
        <dbReference type="EMBL" id="CAD8520518.1"/>
    </source>
</evidence>
<dbReference type="NCBIfam" id="TIGR00392">
    <property type="entry name" value="ileS"/>
    <property type="match status" value="1"/>
</dbReference>
<dbReference type="PANTHER" id="PTHR42765">
    <property type="entry name" value="SOLEUCYL-TRNA SYNTHETASE"/>
    <property type="match status" value="1"/>
</dbReference>
<dbReference type="PANTHER" id="PTHR42765:SF1">
    <property type="entry name" value="ISOLEUCINE--TRNA LIGASE, MITOCHONDRIAL"/>
    <property type="match status" value="1"/>
</dbReference>
<dbReference type="GO" id="GO:0046872">
    <property type="term" value="F:metal ion binding"/>
    <property type="evidence" value="ECO:0007669"/>
    <property type="project" value="UniProtKB-KW"/>
</dbReference>
<dbReference type="GO" id="GO:0048608">
    <property type="term" value="P:reproductive structure development"/>
    <property type="evidence" value="ECO:0007669"/>
    <property type="project" value="UniProtKB-ARBA"/>
</dbReference>
<dbReference type="InterPro" id="IPR010663">
    <property type="entry name" value="Znf_FPG/IleRS"/>
</dbReference>
<dbReference type="CDD" id="cd07960">
    <property type="entry name" value="Anticodon_Ia_Ile_BEm"/>
    <property type="match status" value="1"/>
</dbReference>
<dbReference type="InterPro" id="IPR023585">
    <property type="entry name" value="Ile-tRNA-ligase_type1"/>
</dbReference>
<dbReference type="InterPro" id="IPR014729">
    <property type="entry name" value="Rossmann-like_a/b/a_fold"/>
</dbReference>
<dbReference type="GO" id="GO:0005524">
    <property type="term" value="F:ATP binding"/>
    <property type="evidence" value="ECO:0007669"/>
    <property type="project" value="UniProtKB-KW"/>
</dbReference>
<dbReference type="EC" id="6.1.1.5" evidence="3"/>
<keyword evidence="4 13" id="KW-0436">Ligase</keyword>
<dbReference type="HAMAP" id="MF_02002">
    <property type="entry name" value="Ile_tRNA_synth_type1"/>
    <property type="match status" value="1"/>
</dbReference>
<keyword evidence="7" id="KW-0862">Zinc</keyword>
<feature type="domain" description="Aminoacyl-tRNA synthetase class Ia" evidence="14">
    <location>
        <begin position="120"/>
        <end position="756"/>
    </location>
</feature>
<dbReference type="FunFam" id="3.40.50.620:FF:000111">
    <property type="entry name" value="Mitochondrial isoleucyl-tRNA synthetase"/>
    <property type="match status" value="1"/>
</dbReference>
<gene>
    <name evidence="17" type="ORF">MCOM1403_LOCUS7944</name>
</gene>